<dbReference type="AlphaFoldDB" id="A0A8D5AJ49"/>
<evidence type="ECO:0000256" key="12">
    <source>
        <dbReference type="ARBA" id="ARBA00033413"/>
    </source>
</evidence>
<evidence type="ECO:0000256" key="8">
    <source>
        <dbReference type="ARBA" id="ARBA00022840"/>
    </source>
</evidence>
<evidence type="ECO:0000313" key="14">
    <source>
        <dbReference type="EMBL" id="BBL70409.1"/>
    </source>
</evidence>
<dbReference type="CDD" id="cd00483">
    <property type="entry name" value="HPPK"/>
    <property type="match status" value="1"/>
</dbReference>
<keyword evidence="7" id="KW-0418">Kinase</keyword>
<dbReference type="PANTHER" id="PTHR43071:SF1">
    <property type="entry name" value="2-AMINO-4-HYDROXY-6-HYDROXYMETHYLDIHYDROPTERIDINE PYROPHOSPHOKINASE"/>
    <property type="match status" value="1"/>
</dbReference>
<organism evidence="14 15">
    <name type="scientific">Methylogaea oryzae</name>
    <dbReference type="NCBI Taxonomy" id="1295382"/>
    <lineage>
        <taxon>Bacteria</taxon>
        <taxon>Pseudomonadati</taxon>
        <taxon>Pseudomonadota</taxon>
        <taxon>Gammaproteobacteria</taxon>
        <taxon>Methylococcales</taxon>
        <taxon>Methylococcaceae</taxon>
        <taxon>Methylogaea</taxon>
    </lineage>
</organism>
<evidence type="ECO:0000256" key="3">
    <source>
        <dbReference type="ARBA" id="ARBA00013253"/>
    </source>
</evidence>
<dbReference type="NCBIfam" id="TIGR01498">
    <property type="entry name" value="folK"/>
    <property type="match status" value="1"/>
</dbReference>
<evidence type="ECO:0000256" key="6">
    <source>
        <dbReference type="ARBA" id="ARBA00022741"/>
    </source>
</evidence>
<feature type="domain" description="7,8-dihydro-6-hydroxymethylpterin-pyrophosphokinase" evidence="13">
    <location>
        <begin position="96"/>
        <end position="107"/>
    </location>
</feature>
<proteinExistence type="inferred from homology"/>
<name>A0A8D5AJ49_9GAMM</name>
<keyword evidence="5" id="KW-0808">Transferase</keyword>
<keyword evidence="8" id="KW-0067">ATP-binding</keyword>
<dbReference type="Proteomes" id="UP000824988">
    <property type="component" value="Chromosome"/>
</dbReference>
<dbReference type="SUPFAM" id="SSF55083">
    <property type="entry name" value="6-hydroxymethyl-7,8-dihydropterin pyrophosphokinase, HPPK"/>
    <property type="match status" value="1"/>
</dbReference>
<evidence type="ECO:0000256" key="2">
    <source>
        <dbReference type="ARBA" id="ARBA00005810"/>
    </source>
</evidence>
<dbReference type="GO" id="GO:0016301">
    <property type="term" value="F:kinase activity"/>
    <property type="evidence" value="ECO:0007669"/>
    <property type="project" value="UniProtKB-KW"/>
</dbReference>
<evidence type="ECO:0000313" key="15">
    <source>
        <dbReference type="Proteomes" id="UP000824988"/>
    </source>
</evidence>
<dbReference type="GO" id="GO:0003848">
    <property type="term" value="F:2-amino-4-hydroxy-6-hydroxymethyldihydropteridine diphosphokinase activity"/>
    <property type="evidence" value="ECO:0007669"/>
    <property type="project" value="UniProtKB-EC"/>
</dbReference>
<comment type="function">
    <text evidence="10">Catalyzes the transfer of pyrophosphate from adenosine triphosphate (ATP) to 6-hydroxymethyl-7,8-dihydropterin, an enzymatic step in folate biosynthesis pathway.</text>
</comment>
<keyword evidence="9" id="KW-0289">Folate biosynthesis</keyword>
<protein>
    <recommendedName>
        <fullName evidence="4">2-amino-4-hydroxy-6-hydroxymethyldihydropteridine pyrophosphokinase</fullName>
        <ecNumber evidence="3">2.7.6.3</ecNumber>
    </recommendedName>
    <alternativeName>
        <fullName evidence="11">6-hydroxymethyl-7,8-dihydropterin pyrophosphokinase</fullName>
    </alternativeName>
    <alternativeName>
        <fullName evidence="12">7,8-dihydro-6-hydroxymethylpterin-pyrophosphokinase</fullName>
    </alternativeName>
</protein>
<evidence type="ECO:0000256" key="5">
    <source>
        <dbReference type="ARBA" id="ARBA00022679"/>
    </source>
</evidence>
<dbReference type="RefSeq" id="WP_054775079.1">
    <property type="nucleotide sequence ID" value="NZ_AP019782.1"/>
</dbReference>
<evidence type="ECO:0000256" key="9">
    <source>
        <dbReference type="ARBA" id="ARBA00022909"/>
    </source>
</evidence>
<evidence type="ECO:0000256" key="11">
    <source>
        <dbReference type="ARBA" id="ARBA00029766"/>
    </source>
</evidence>
<dbReference type="GO" id="GO:0005524">
    <property type="term" value="F:ATP binding"/>
    <property type="evidence" value="ECO:0007669"/>
    <property type="project" value="UniProtKB-KW"/>
</dbReference>
<comment type="similarity">
    <text evidence="2">Belongs to the HPPK family.</text>
</comment>
<comment type="pathway">
    <text evidence="1">Cofactor biosynthesis; tetrahydrofolate biosynthesis; 2-amino-4-hydroxy-6-hydroxymethyl-7,8-dihydropteridine diphosphate from 7,8-dihydroneopterin triphosphate: step 4/4.</text>
</comment>
<dbReference type="KEGG" id="moz:MoryE10_10150"/>
<dbReference type="GO" id="GO:0046656">
    <property type="term" value="P:folic acid biosynthetic process"/>
    <property type="evidence" value="ECO:0007669"/>
    <property type="project" value="UniProtKB-KW"/>
</dbReference>
<dbReference type="InterPro" id="IPR035907">
    <property type="entry name" value="Hppk_sf"/>
</dbReference>
<dbReference type="InterPro" id="IPR000550">
    <property type="entry name" value="Hppk"/>
</dbReference>
<dbReference type="PROSITE" id="PS00794">
    <property type="entry name" value="HPPK"/>
    <property type="match status" value="1"/>
</dbReference>
<accession>A0A8D5AJ49</accession>
<dbReference type="EC" id="2.7.6.3" evidence="3"/>
<keyword evidence="6" id="KW-0547">Nucleotide-binding</keyword>
<dbReference type="PANTHER" id="PTHR43071">
    <property type="entry name" value="2-AMINO-4-HYDROXY-6-HYDROXYMETHYLDIHYDROPTERIDINE PYROPHOSPHOKINASE"/>
    <property type="match status" value="1"/>
</dbReference>
<dbReference type="UniPathway" id="UPA00077">
    <property type="reaction ID" value="UER00155"/>
</dbReference>
<evidence type="ECO:0000256" key="10">
    <source>
        <dbReference type="ARBA" id="ARBA00029409"/>
    </source>
</evidence>
<sequence length="168" mass="17943">MTQPTAKPIAAYIGLGSNLQDPVGQIRRARAAIAQTEGIAELAFSGLYRNPPMGPADQPDYVNAVMAVSTTLEPHALLHALQAIENSQGRVRLGERWGPRTLDLDILLYGQQQIATADLTVPHVGAAERAFVLLPLLEIAPELNIPGKGLVRDLAAAQPADTLIRIDS</sequence>
<dbReference type="GO" id="GO:0046654">
    <property type="term" value="P:tetrahydrofolate biosynthetic process"/>
    <property type="evidence" value="ECO:0007669"/>
    <property type="project" value="UniProtKB-UniPathway"/>
</dbReference>
<dbReference type="Pfam" id="PF01288">
    <property type="entry name" value="HPPK"/>
    <property type="match status" value="1"/>
</dbReference>
<gene>
    <name evidence="14" type="primary">folK-1</name>
    <name evidence="14" type="ORF">MoryE10_10150</name>
</gene>
<reference evidence="14" key="1">
    <citation type="submission" date="2019-06" db="EMBL/GenBank/DDBJ databases">
        <title>Complete genome sequence of Methylogaea oryzae strain JCM16910.</title>
        <authorList>
            <person name="Asakawa S."/>
        </authorList>
    </citation>
    <scope>NUCLEOTIDE SEQUENCE</scope>
    <source>
        <strain evidence="14">E10</strain>
    </source>
</reference>
<keyword evidence="15" id="KW-1185">Reference proteome</keyword>
<evidence type="ECO:0000256" key="7">
    <source>
        <dbReference type="ARBA" id="ARBA00022777"/>
    </source>
</evidence>
<evidence type="ECO:0000256" key="1">
    <source>
        <dbReference type="ARBA" id="ARBA00005051"/>
    </source>
</evidence>
<dbReference type="EMBL" id="AP019782">
    <property type="protein sequence ID" value="BBL70409.1"/>
    <property type="molecule type" value="Genomic_DNA"/>
</dbReference>
<dbReference type="Gene3D" id="3.30.70.560">
    <property type="entry name" value="7,8-Dihydro-6-hydroxymethylpterin-pyrophosphokinase HPPK"/>
    <property type="match status" value="1"/>
</dbReference>
<evidence type="ECO:0000256" key="4">
    <source>
        <dbReference type="ARBA" id="ARBA00016218"/>
    </source>
</evidence>
<evidence type="ECO:0000259" key="13">
    <source>
        <dbReference type="PROSITE" id="PS00794"/>
    </source>
</evidence>